<dbReference type="eggNOG" id="ENOG502QVP1">
    <property type="taxonomic scope" value="Eukaryota"/>
</dbReference>
<dbReference type="RefSeq" id="XP_022466986.1">
    <property type="nucleotide sequence ID" value="XM_022610717.1"/>
</dbReference>
<dbReference type="OrthoDB" id="5556956at2759"/>
<protein>
    <recommendedName>
        <fullName evidence="4">Protein FAF1</fullName>
    </recommendedName>
</protein>
<sequence>MKGSDGESDYLKQLEAQRKAFEAQFGSLESMGFEDKTKHVSEDGSADPASDSSEHSSEESANDRENEEASSSEDENVDIPVVVPSGMGASQTAKKNKPKTIKFDGPSDTYVPLSKQEQKLVRSGKTLSHIAKQAAKRDATKKPVTEDDNLEEENLAKDVELQQFLSESHLLSAFSNGIGSNNPTSGVGLTLESLSNGNQQSVVYHDDEVMGKARMKTLEARLRGVSSANGRDKKVNKLEKVPMHIRRGMIDKHTKRIAQYERDAAEGGIILSKVKKGQFRKIEATYKKDIERRIGGSIRNKDLERSAKRERGLRINSIGRSTRNGLVVSKDEIARINGTNSNTGKNQKQGKRRRR</sequence>
<reference evidence="3" key="2">
    <citation type="submission" date="2012-08" db="EMBL/GenBank/DDBJ databases">
        <title>Genome sequence of Kazachstania naganishii.</title>
        <authorList>
            <person name="Gordon J.L."/>
            <person name="Armisen D."/>
            <person name="Proux-Wera E."/>
            <person name="OhEigeartaigh S.S."/>
            <person name="Byrne K.P."/>
            <person name="Wolfe K.H."/>
        </authorList>
    </citation>
    <scope>NUCLEOTIDE SEQUENCE [LARGE SCALE GENOMIC DNA]</scope>
    <source>
        <strain evidence="3">ATCC MYA-139 / BCRC 22969 / CBS 8797 / CCRC 22969 / KCTC 17520 / NBRC 10181 / NCYC 3082</strain>
    </source>
</reference>
<dbReference type="AlphaFoldDB" id="J7S3P3"/>
<dbReference type="HOGENOM" id="CLU_069402_0_0_1"/>
<accession>J7S3P3</accession>
<evidence type="ECO:0000313" key="2">
    <source>
        <dbReference type="EMBL" id="CCK72742.1"/>
    </source>
</evidence>
<organism evidence="2 3">
    <name type="scientific">Huiozyma naganishii (strain ATCC MYA-139 / BCRC 22969 / CBS 8797 / KCTC 17520 / NBRC 10181 / NCYC 3082 / Yp74L-3)</name>
    <name type="common">Yeast</name>
    <name type="synonym">Kazachstania naganishii</name>
    <dbReference type="NCBI Taxonomy" id="1071383"/>
    <lineage>
        <taxon>Eukaryota</taxon>
        <taxon>Fungi</taxon>
        <taxon>Dikarya</taxon>
        <taxon>Ascomycota</taxon>
        <taxon>Saccharomycotina</taxon>
        <taxon>Saccharomycetes</taxon>
        <taxon>Saccharomycetales</taxon>
        <taxon>Saccharomycetaceae</taxon>
        <taxon>Huiozyma</taxon>
    </lineage>
</organism>
<feature type="compositionally biased region" description="Basic and acidic residues" evidence="1">
    <location>
        <begin position="135"/>
        <end position="145"/>
    </location>
</feature>
<dbReference type="PANTHER" id="PTHR28096:SF1">
    <property type="entry name" value="PROTEIN FAF1"/>
    <property type="match status" value="1"/>
</dbReference>
<feature type="compositionally biased region" description="Acidic residues" evidence="1">
    <location>
        <begin position="65"/>
        <end position="77"/>
    </location>
</feature>
<reference evidence="2 3" key="1">
    <citation type="journal article" date="2011" name="Proc. Natl. Acad. Sci. U.S.A.">
        <title>Evolutionary erosion of yeast sex chromosomes by mating-type switching accidents.</title>
        <authorList>
            <person name="Gordon J.L."/>
            <person name="Armisen D."/>
            <person name="Proux-Wera E."/>
            <person name="Oheigeartaigh S.S."/>
            <person name="Byrne K.P."/>
            <person name="Wolfe K.H."/>
        </authorList>
    </citation>
    <scope>NUCLEOTIDE SEQUENCE [LARGE SCALE GENOMIC DNA]</scope>
    <source>
        <strain evidence="3">ATCC MYA-139 / BCRC 22969 / CBS 8797 / CCRC 22969 / KCTC 17520 / NBRC 10181 / NCYC 3082</strain>
    </source>
</reference>
<feature type="region of interest" description="Disordered" evidence="1">
    <location>
        <begin position="27"/>
        <end position="111"/>
    </location>
</feature>
<dbReference type="GeneID" id="34528515"/>
<proteinExistence type="predicted"/>
<feature type="compositionally biased region" description="Basic and acidic residues" evidence="1">
    <location>
        <begin position="33"/>
        <end position="42"/>
    </location>
</feature>
<dbReference type="KEGG" id="kng:KNAG_0L01220"/>
<keyword evidence="3" id="KW-1185">Reference proteome</keyword>
<evidence type="ECO:0008006" key="4">
    <source>
        <dbReference type="Google" id="ProtNLM"/>
    </source>
</evidence>
<dbReference type="OMA" id="FEAQFKP"/>
<feature type="region of interest" description="Disordered" evidence="1">
    <location>
        <begin position="131"/>
        <end position="154"/>
    </location>
</feature>
<feature type="compositionally biased region" description="Polar residues" evidence="1">
    <location>
        <begin position="337"/>
        <end position="347"/>
    </location>
</feature>
<name>J7S3P3_HUIN7</name>
<dbReference type="EMBL" id="HE978325">
    <property type="protein sequence ID" value="CCK72742.1"/>
    <property type="molecule type" value="Genomic_DNA"/>
</dbReference>
<evidence type="ECO:0000256" key="1">
    <source>
        <dbReference type="SAM" id="MobiDB-lite"/>
    </source>
</evidence>
<evidence type="ECO:0000313" key="3">
    <source>
        <dbReference type="Proteomes" id="UP000006310"/>
    </source>
</evidence>
<dbReference type="InterPro" id="IPR053030">
    <property type="entry name" value="Ribosomal_biogenesis_FAF1-like"/>
</dbReference>
<dbReference type="STRING" id="1071383.J7S3P3"/>
<dbReference type="GO" id="GO:0000462">
    <property type="term" value="P:maturation of SSU-rRNA from tricistronic rRNA transcript (SSU-rRNA, 5.8S rRNA, LSU-rRNA)"/>
    <property type="evidence" value="ECO:0007669"/>
    <property type="project" value="EnsemblFungi"/>
</dbReference>
<dbReference type="Proteomes" id="UP000006310">
    <property type="component" value="Chromosome 12"/>
</dbReference>
<feature type="compositionally biased region" description="Basic and acidic residues" evidence="1">
    <location>
        <begin position="52"/>
        <end position="64"/>
    </location>
</feature>
<dbReference type="PANTHER" id="PTHR28096">
    <property type="entry name" value="PROTEIN FAF1"/>
    <property type="match status" value="1"/>
</dbReference>
<dbReference type="GO" id="GO:0005730">
    <property type="term" value="C:nucleolus"/>
    <property type="evidence" value="ECO:0007669"/>
    <property type="project" value="EnsemblFungi"/>
</dbReference>
<feature type="region of interest" description="Disordered" evidence="1">
    <location>
        <begin position="336"/>
        <end position="355"/>
    </location>
</feature>
<gene>
    <name evidence="2" type="primary">KNAG0L01220</name>
    <name evidence="2" type="ordered locus">KNAG_0L01220</name>
</gene>